<feature type="compositionally biased region" description="Low complexity" evidence="9">
    <location>
        <begin position="110"/>
        <end position="120"/>
    </location>
</feature>
<dbReference type="STRING" id="264951.A0A443HK76"/>
<dbReference type="AlphaFoldDB" id="A0A443HK76"/>
<comment type="caution">
    <text evidence="11">The sequence shown here is derived from an EMBL/GenBank/DDBJ whole genome shotgun (WGS) entry which is preliminary data.</text>
</comment>
<feature type="region of interest" description="Disordered" evidence="9">
    <location>
        <begin position="1"/>
        <end position="127"/>
    </location>
</feature>
<feature type="domain" description="BZIP" evidence="10">
    <location>
        <begin position="109"/>
        <end position="124"/>
    </location>
</feature>
<name>A0A443HK76_BYSSP</name>
<dbReference type="Proteomes" id="UP000283841">
    <property type="component" value="Unassembled WGS sequence"/>
</dbReference>
<evidence type="ECO:0000256" key="7">
    <source>
        <dbReference type="ARBA" id="ARBA00023242"/>
    </source>
</evidence>
<evidence type="ECO:0000256" key="1">
    <source>
        <dbReference type="ARBA" id="ARBA00004049"/>
    </source>
</evidence>
<dbReference type="GO" id="GO:0000976">
    <property type="term" value="F:transcription cis-regulatory region binding"/>
    <property type="evidence" value="ECO:0007669"/>
    <property type="project" value="InterPro"/>
</dbReference>
<accession>A0A443HK76</accession>
<dbReference type="RefSeq" id="XP_028481907.1">
    <property type="nucleotide sequence ID" value="XM_028625097.1"/>
</dbReference>
<keyword evidence="5" id="KW-0238">DNA-binding</keyword>
<dbReference type="GeneID" id="39594374"/>
<keyword evidence="7" id="KW-0539">Nucleus</keyword>
<feature type="compositionally biased region" description="Low complexity" evidence="9">
    <location>
        <begin position="26"/>
        <end position="39"/>
    </location>
</feature>
<feature type="compositionally biased region" description="Low complexity" evidence="9">
    <location>
        <begin position="192"/>
        <end position="227"/>
    </location>
</feature>
<evidence type="ECO:0000256" key="4">
    <source>
        <dbReference type="ARBA" id="ARBA00023015"/>
    </source>
</evidence>
<dbReference type="EMBL" id="RCNU01000014">
    <property type="protein sequence ID" value="RWQ92262.1"/>
    <property type="molecule type" value="Genomic_DNA"/>
</dbReference>
<feature type="compositionally biased region" description="Polar residues" evidence="9">
    <location>
        <begin position="40"/>
        <end position="53"/>
    </location>
</feature>
<feature type="region of interest" description="Disordered" evidence="9">
    <location>
        <begin position="248"/>
        <end position="288"/>
    </location>
</feature>
<feature type="region of interest" description="Disordered" evidence="9">
    <location>
        <begin position="174"/>
        <end position="231"/>
    </location>
</feature>
<evidence type="ECO:0000256" key="5">
    <source>
        <dbReference type="ARBA" id="ARBA00023125"/>
    </source>
</evidence>
<comment type="subcellular location">
    <subcellularLocation>
        <location evidence="2">Nucleus</location>
    </subcellularLocation>
</comment>
<evidence type="ECO:0000256" key="8">
    <source>
        <dbReference type="ARBA" id="ARBA00044067"/>
    </source>
</evidence>
<evidence type="ECO:0000313" key="11">
    <source>
        <dbReference type="EMBL" id="RWQ92262.1"/>
    </source>
</evidence>
<dbReference type="InterPro" id="IPR046347">
    <property type="entry name" value="bZIP_sf"/>
</dbReference>
<feature type="compositionally biased region" description="Pro residues" evidence="9">
    <location>
        <begin position="1"/>
        <end position="10"/>
    </location>
</feature>
<protein>
    <recommendedName>
        <fullName evidence="8">Putative transcription factor kapC</fullName>
    </recommendedName>
</protein>
<organism evidence="11 12">
    <name type="scientific">Byssochlamys spectabilis</name>
    <name type="common">Paecilomyces variotii</name>
    <dbReference type="NCBI Taxonomy" id="264951"/>
    <lineage>
        <taxon>Eukaryota</taxon>
        <taxon>Fungi</taxon>
        <taxon>Dikarya</taxon>
        <taxon>Ascomycota</taxon>
        <taxon>Pezizomycotina</taxon>
        <taxon>Eurotiomycetes</taxon>
        <taxon>Eurotiomycetidae</taxon>
        <taxon>Eurotiales</taxon>
        <taxon>Thermoascaceae</taxon>
        <taxon>Paecilomyces</taxon>
    </lineage>
</organism>
<dbReference type="SUPFAM" id="SSF57959">
    <property type="entry name" value="Leucine zipper domain"/>
    <property type="match status" value="1"/>
</dbReference>
<keyword evidence="4" id="KW-0805">Transcription regulation</keyword>
<dbReference type="InterPro" id="IPR004827">
    <property type="entry name" value="bZIP"/>
</dbReference>
<evidence type="ECO:0000256" key="3">
    <source>
        <dbReference type="ARBA" id="ARBA00007163"/>
    </source>
</evidence>
<feature type="compositionally biased region" description="Basic and acidic residues" evidence="9">
    <location>
        <begin position="95"/>
        <end position="107"/>
    </location>
</feature>
<dbReference type="VEuPathDB" id="FungiDB:C8Q69DRAFT_108867"/>
<dbReference type="Gene3D" id="1.20.5.170">
    <property type="match status" value="1"/>
</dbReference>
<keyword evidence="6" id="KW-0804">Transcription</keyword>
<reference evidence="11 12" key="1">
    <citation type="journal article" date="2018" name="Front. Microbiol.">
        <title>Genomic and genetic insights into a cosmopolitan fungus, Paecilomyces variotii (Eurotiales).</title>
        <authorList>
            <person name="Urquhart A.S."/>
            <person name="Mondo S.J."/>
            <person name="Makela M.R."/>
            <person name="Hane J.K."/>
            <person name="Wiebenga A."/>
            <person name="He G."/>
            <person name="Mihaltcheva S."/>
            <person name="Pangilinan J."/>
            <person name="Lipzen A."/>
            <person name="Barry K."/>
            <person name="de Vries R.P."/>
            <person name="Grigoriev I.V."/>
            <person name="Idnurm A."/>
        </authorList>
    </citation>
    <scope>NUCLEOTIDE SEQUENCE [LARGE SCALE GENOMIC DNA]</scope>
    <source>
        <strain evidence="11 12">CBS 101075</strain>
    </source>
</reference>
<evidence type="ECO:0000259" key="10">
    <source>
        <dbReference type="PROSITE" id="PS00036"/>
    </source>
</evidence>
<dbReference type="SMART" id="SM00338">
    <property type="entry name" value="BRLZ"/>
    <property type="match status" value="1"/>
</dbReference>
<sequence length="288" mass="31196">MQPALAPAPHPSMQSSAQDHADQVLHDQLLAAQQHLSSHPQQARPQQSPTHPQHLQPGAPGSRDQNNIDPAIAGTAMLNPPPEQQQPPQEGSPPDGRKVYGKRELSTSKRAAQNRAAQRAFRQRKEGYIRKLEEQVKEYEALTESYKAIQAENYQLREYIISLQSRLIDSQNEVPELPGNIDLSQPRPEPPVAATASAPGAGPSSSVPGPAPPQQQGQPSTAGTATGEDLSSLNRIAVAGLGMRKHPHEEAAYLTNNFPAQKRMRSEDGQPEQQTTKTEPSHGLPVAT</sequence>
<dbReference type="Pfam" id="PF00170">
    <property type="entry name" value="bZIP_1"/>
    <property type="match status" value="1"/>
</dbReference>
<comment type="similarity">
    <text evidence="3">Belongs to the bZIP family.</text>
</comment>
<comment type="function">
    <text evidence="1">Putative transcription factor.</text>
</comment>
<evidence type="ECO:0000256" key="6">
    <source>
        <dbReference type="ARBA" id="ARBA00023163"/>
    </source>
</evidence>
<keyword evidence="12" id="KW-1185">Reference proteome</keyword>
<evidence type="ECO:0000313" key="12">
    <source>
        <dbReference type="Proteomes" id="UP000283841"/>
    </source>
</evidence>
<dbReference type="GO" id="GO:0001228">
    <property type="term" value="F:DNA-binding transcription activator activity, RNA polymerase II-specific"/>
    <property type="evidence" value="ECO:0007669"/>
    <property type="project" value="TreeGrafter"/>
</dbReference>
<gene>
    <name evidence="11" type="ORF">C8Q69DRAFT_108867</name>
</gene>
<proteinExistence type="inferred from homology"/>
<dbReference type="InterPro" id="IPR050936">
    <property type="entry name" value="AP-1-like"/>
</dbReference>
<evidence type="ECO:0000256" key="2">
    <source>
        <dbReference type="ARBA" id="ARBA00004123"/>
    </source>
</evidence>
<evidence type="ECO:0000256" key="9">
    <source>
        <dbReference type="SAM" id="MobiDB-lite"/>
    </source>
</evidence>
<dbReference type="GO" id="GO:0090575">
    <property type="term" value="C:RNA polymerase II transcription regulator complex"/>
    <property type="evidence" value="ECO:0007669"/>
    <property type="project" value="TreeGrafter"/>
</dbReference>
<dbReference type="PANTHER" id="PTHR40621">
    <property type="entry name" value="TRANSCRIPTION FACTOR KAPC-RELATED"/>
    <property type="match status" value="1"/>
</dbReference>
<dbReference type="PROSITE" id="PS00036">
    <property type="entry name" value="BZIP_BASIC"/>
    <property type="match status" value="1"/>
</dbReference>
<dbReference type="PANTHER" id="PTHR40621:SF11">
    <property type="entry name" value="TRANSCRIPTION FACTOR KAPC-RELATED"/>
    <property type="match status" value="1"/>
</dbReference>